<dbReference type="AlphaFoldDB" id="A0A162IH12"/>
<feature type="compositionally biased region" description="Polar residues" evidence="1">
    <location>
        <begin position="125"/>
        <end position="140"/>
    </location>
</feature>
<organism evidence="3 4">
    <name type="scientific">Moelleriella libera RCEF 2490</name>
    <dbReference type="NCBI Taxonomy" id="1081109"/>
    <lineage>
        <taxon>Eukaryota</taxon>
        <taxon>Fungi</taxon>
        <taxon>Dikarya</taxon>
        <taxon>Ascomycota</taxon>
        <taxon>Pezizomycotina</taxon>
        <taxon>Sordariomycetes</taxon>
        <taxon>Hypocreomycetidae</taxon>
        <taxon>Hypocreales</taxon>
        <taxon>Clavicipitaceae</taxon>
        <taxon>Moelleriella</taxon>
    </lineage>
</organism>
<dbReference type="STRING" id="1081109.A0A162IH12"/>
<evidence type="ECO:0000313" key="4">
    <source>
        <dbReference type="Proteomes" id="UP000078544"/>
    </source>
</evidence>
<evidence type="ECO:0000256" key="2">
    <source>
        <dbReference type="SAM" id="Phobius"/>
    </source>
</evidence>
<keyword evidence="2" id="KW-0472">Membrane</keyword>
<feature type="transmembrane region" description="Helical" evidence="2">
    <location>
        <begin position="184"/>
        <end position="210"/>
    </location>
</feature>
<sequence>MEPFRPHPQEEDPGHPSSSIHNAAYPDAPYRLGNGMREAAGTSSSTGSSPADDSGKPDRSPPSASPSPVPSHTCISTLTMPEGPPPPYFPREANTSRAAVAESSPPQEPPGTYMARGRRHDDVPPQTTTDSAPGQNSVTAAESGLHRPPLSVSQRVGTSSPASMKDEASLLAEARQRRRRKTKILSFVLLALTVFALAIVVGVCAGVGLMKTPKTLLPSFPGLPS</sequence>
<proteinExistence type="predicted"/>
<comment type="caution">
    <text evidence="3">The sequence shown here is derived from an EMBL/GenBank/DDBJ whole genome shotgun (WGS) entry which is preliminary data.</text>
</comment>
<keyword evidence="4" id="KW-1185">Reference proteome</keyword>
<dbReference type="EMBL" id="AZGY01000013">
    <property type="protein sequence ID" value="KZZ93323.1"/>
    <property type="molecule type" value="Genomic_DNA"/>
</dbReference>
<feature type="region of interest" description="Disordered" evidence="1">
    <location>
        <begin position="1"/>
        <end position="165"/>
    </location>
</feature>
<accession>A0A162IH12</accession>
<gene>
    <name evidence="3" type="ORF">AAL_05708</name>
</gene>
<dbReference type="Proteomes" id="UP000078544">
    <property type="component" value="Unassembled WGS sequence"/>
</dbReference>
<name>A0A162IH12_9HYPO</name>
<reference evidence="3 4" key="1">
    <citation type="journal article" date="2016" name="Genome Biol. Evol.">
        <title>Divergent and convergent evolution of fungal pathogenicity.</title>
        <authorList>
            <person name="Shang Y."/>
            <person name="Xiao G."/>
            <person name="Zheng P."/>
            <person name="Cen K."/>
            <person name="Zhan S."/>
            <person name="Wang C."/>
        </authorList>
    </citation>
    <scope>NUCLEOTIDE SEQUENCE [LARGE SCALE GENOMIC DNA]</scope>
    <source>
        <strain evidence="3 4">RCEF 2490</strain>
    </source>
</reference>
<feature type="compositionally biased region" description="Polar residues" evidence="1">
    <location>
        <begin position="151"/>
        <end position="162"/>
    </location>
</feature>
<keyword evidence="2" id="KW-1133">Transmembrane helix</keyword>
<feature type="compositionally biased region" description="Basic and acidic residues" evidence="1">
    <location>
        <begin position="1"/>
        <end position="14"/>
    </location>
</feature>
<keyword evidence="2" id="KW-0812">Transmembrane</keyword>
<evidence type="ECO:0000256" key="1">
    <source>
        <dbReference type="SAM" id="MobiDB-lite"/>
    </source>
</evidence>
<evidence type="ECO:0000313" key="3">
    <source>
        <dbReference type="EMBL" id="KZZ93323.1"/>
    </source>
</evidence>
<dbReference type="OrthoDB" id="4941143at2759"/>
<feature type="compositionally biased region" description="Low complexity" evidence="1">
    <location>
        <begin position="39"/>
        <end position="52"/>
    </location>
</feature>
<protein>
    <submittedName>
        <fullName evidence="3">Uncharacterized protein</fullName>
    </submittedName>
</protein>